<dbReference type="EMBL" id="CP000151">
    <property type="protein sequence ID" value="ABB07535.1"/>
    <property type="molecule type" value="Genomic_DNA"/>
</dbReference>
<dbReference type="PATRIC" id="fig|482957.22.peg.811"/>
<dbReference type="GO" id="GO:0016491">
    <property type="term" value="F:oxidoreductase activity"/>
    <property type="evidence" value="ECO:0007669"/>
    <property type="project" value="InterPro"/>
</dbReference>
<protein>
    <submittedName>
        <fullName evidence="2">DSBA oxidoreductase</fullName>
    </submittedName>
</protein>
<dbReference type="Proteomes" id="UP000002705">
    <property type="component" value="Chromosome 1"/>
</dbReference>
<keyword evidence="3" id="KW-1185">Reference proteome</keyword>
<dbReference type="PANTHER" id="PTHR13887">
    <property type="entry name" value="GLUTATHIONE S-TRANSFERASE KAPPA"/>
    <property type="match status" value="1"/>
</dbReference>
<dbReference type="CDD" id="cd03024">
    <property type="entry name" value="DsbA_FrnE"/>
    <property type="match status" value="1"/>
</dbReference>
<dbReference type="Pfam" id="PF01323">
    <property type="entry name" value="DSBA"/>
    <property type="match status" value="1"/>
</dbReference>
<evidence type="ECO:0000313" key="2">
    <source>
        <dbReference type="EMBL" id="ABB07535.1"/>
    </source>
</evidence>
<gene>
    <name evidence="2" type="ordered locus">Bcep18194_A3936</name>
</gene>
<dbReference type="Gene3D" id="3.40.30.10">
    <property type="entry name" value="Glutaredoxin"/>
    <property type="match status" value="1"/>
</dbReference>
<feature type="domain" description="DSBA-like thioredoxin" evidence="1">
    <location>
        <begin position="41"/>
        <end position="240"/>
    </location>
</feature>
<accession>Q39J31</accession>
<evidence type="ECO:0000259" key="1">
    <source>
        <dbReference type="Pfam" id="PF01323"/>
    </source>
</evidence>
<dbReference type="AlphaFoldDB" id="Q39J31"/>
<dbReference type="HOGENOM" id="CLU_069253_0_1_4"/>
<sequence>MPARPRRSAEAQNDIVPVTLFCCPEPPMTTAPAPTARPTLTVEIWSDLICPWCWIGKRRFDEALAAFAHADRVDVALRAYRLMPGQPVEPVEAMLAGKYRMSPAQVDQMLRQVTDAAASVGLRYDLPGTLVGDTLDGHRLVKLAEATGRAHALTERLYRAYFCEHGSLFDHAELTEFAVEAGLERSAVDAVLRSDLYRNEVEADAARAAQIGGRGVPLFVFGGRYAVSGAQPADAFAQALDQAWRDGIVELDGSDAAACGPDGCALPARS</sequence>
<dbReference type="InterPro" id="IPR036249">
    <property type="entry name" value="Thioredoxin-like_sf"/>
</dbReference>
<evidence type="ECO:0000313" key="3">
    <source>
        <dbReference type="Proteomes" id="UP000002705"/>
    </source>
</evidence>
<dbReference type="SUPFAM" id="SSF52833">
    <property type="entry name" value="Thioredoxin-like"/>
    <property type="match status" value="1"/>
</dbReference>
<dbReference type="InterPro" id="IPR001853">
    <property type="entry name" value="DSBA-like_thioredoxin_dom"/>
</dbReference>
<dbReference type="KEGG" id="bur:Bcep18194_A3936"/>
<name>Q39J31_BURL3</name>
<reference evidence="2" key="1">
    <citation type="submission" date="2009-01" db="EMBL/GenBank/DDBJ databases">
        <title>Complete sequence of chromosome 1 of Burkholderia sp. 383.</title>
        <authorList>
            <consortium name="US DOE Joint Genome Institute"/>
            <person name="Copeland A."/>
            <person name="Lucas S."/>
            <person name="Lapidus A."/>
            <person name="Barry K."/>
            <person name="Detter J.C."/>
            <person name="Glavina T."/>
            <person name="Hammon N."/>
            <person name="Israni S."/>
            <person name="Pitluck S."/>
            <person name="Chain P."/>
            <person name="Malfatti S."/>
            <person name="Shin M."/>
            <person name="Vergez L."/>
            <person name="Schmutz J."/>
            <person name="Larimer F."/>
            <person name="Land M."/>
            <person name="Kyrpides N."/>
            <person name="Lykidis A."/>
            <person name="Richardson P."/>
        </authorList>
    </citation>
    <scope>NUCLEOTIDE SEQUENCE</scope>
    <source>
        <strain evidence="2">383</strain>
    </source>
</reference>
<organism evidence="2 3">
    <name type="scientific">Burkholderia lata (strain ATCC 17760 / DSM 23089 / LMG 22485 / NCIMB 9086 / R18194 / 383)</name>
    <dbReference type="NCBI Taxonomy" id="482957"/>
    <lineage>
        <taxon>Bacteria</taxon>
        <taxon>Pseudomonadati</taxon>
        <taxon>Pseudomonadota</taxon>
        <taxon>Betaproteobacteria</taxon>
        <taxon>Burkholderiales</taxon>
        <taxon>Burkholderiaceae</taxon>
        <taxon>Burkholderia</taxon>
        <taxon>Burkholderia cepacia complex</taxon>
    </lineage>
</organism>
<proteinExistence type="predicted"/>
<dbReference type="PANTHER" id="PTHR13887:SF41">
    <property type="entry name" value="THIOREDOXIN SUPERFAMILY PROTEIN"/>
    <property type="match status" value="1"/>
</dbReference>